<feature type="compositionally biased region" description="Basic residues" evidence="1">
    <location>
        <begin position="104"/>
        <end position="113"/>
    </location>
</feature>
<protein>
    <submittedName>
        <fullName evidence="2">Uncharacterized protein</fullName>
    </submittedName>
</protein>
<dbReference type="AlphaFoldDB" id="A0AAN7TM48"/>
<feature type="compositionally biased region" description="Acidic residues" evidence="1">
    <location>
        <begin position="117"/>
        <end position="126"/>
    </location>
</feature>
<sequence length="142" mass="15264">MSDIHFTPAEAKLVGAVIKSIGSVYRIFRRTPLTHTHTLQIDWNAVAKDAGFPADKVKAARDKWYPIRDKLVGAAGGVLTKNAGKKRAAGGDDGDAATPEPKKVKGNKKLPKKAKVEDEEDEVDGSDESKLKEELLASGGWA</sequence>
<name>A0AAN7TM48_9PEZI</name>
<proteinExistence type="predicted"/>
<dbReference type="Proteomes" id="UP001310890">
    <property type="component" value="Unassembled WGS sequence"/>
</dbReference>
<evidence type="ECO:0000313" key="3">
    <source>
        <dbReference type="Proteomes" id="UP001310890"/>
    </source>
</evidence>
<gene>
    <name evidence="2" type="ORF">LTR62_007641</name>
</gene>
<dbReference type="EMBL" id="JAVRRL010000073">
    <property type="protein sequence ID" value="KAK5109007.1"/>
    <property type="molecule type" value="Genomic_DNA"/>
</dbReference>
<comment type="caution">
    <text evidence="2">The sequence shown here is derived from an EMBL/GenBank/DDBJ whole genome shotgun (WGS) entry which is preliminary data.</text>
</comment>
<organism evidence="2 3">
    <name type="scientific">Meristemomyces frigidus</name>
    <dbReference type="NCBI Taxonomy" id="1508187"/>
    <lineage>
        <taxon>Eukaryota</taxon>
        <taxon>Fungi</taxon>
        <taxon>Dikarya</taxon>
        <taxon>Ascomycota</taxon>
        <taxon>Pezizomycotina</taxon>
        <taxon>Dothideomycetes</taxon>
        <taxon>Dothideomycetidae</taxon>
        <taxon>Mycosphaerellales</taxon>
        <taxon>Teratosphaeriaceae</taxon>
        <taxon>Meristemomyces</taxon>
    </lineage>
</organism>
<evidence type="ECO:0000256" key="1">
    <source>
        <dbReference type="SAM" id="MobiDB-lite"/>
    </source>
</evidence>
<evidence type="ECO:0000313" key="2">
    <source>
        <dbReference type="EMBL" id="KAK5109007.1"/>
    </source>
</evidence>
<accession>A0AAN7TM48</accession>
<feature type="region of interest" description="Disordered" evidence="1">
    <location>
        <begin position="82"/>
        <end position="142"/>
    </location>
</feature>
<reference evidence="2" key="1">
    <citation type="submission" date="2023-08" db="EMBL/GenBank/DDBJ databases">
        <title>Black Yeasts Isolated from many extreme environments.</title>
        <authorList>
            <person name="Coleine C."/>
            <person name="Stajich J.E."/>
            <person name="Selbmann L."/>
        </authorList>
    </citation>
    <scope>NUCLEOTIDE SEQUENCE</scope>
    <source>
        <strain evidence="2">CCFEE 5401</strain>
    </source>
</reference>